<dbReference type="PANTHER" id="PTHR33345:SF6">
    <property type="entry name" value="OS03G0747200 PROTEIN"/>
    <property type="match status" value="1"/>
</dbReference>
<keyword evidence="5" id="KW-0539">Nucleus</keyword>
<dbReference type="InterPro" id="IPR056034">
    <property type="entry name" value="DUF7615"/>
</dbReference>
<reference evidence="10 11" key="1">
    <citation type="submission" date="2019-05" db="EMBL/GenBank/DDBJ databases">
        <title>Mikania micrantha, genome provides insights into the molecular mechanism of rapid growth.</title>
        <authorList>
            <person name="Liu B."/>
        </authorList>
    </citation>
    <scope>NUCLEOTIDE SEQUENCE [LARGE SCALE GENOMIC DNA]</scope>
    <source>
        <strain evidence="10">NLD-2019</strain>
        <tissue evidence="10">Leaf</tissue>
    </source>
</reference>
<feature type="compositionally biased region" description="Basic and acidic residues" evidence="6">
    <location>
        <begin position="1"/>
        <end position="10"/>
    </location>
</feature>
<dbReference type="Pfam" id="PF23299">
    <property type="entry name" value="DUF7081"/>
    <property type="match status" value="1"/>
</dbReference>
<name>A0A5N6LKY7_9ASTR</name>
<gene>
    <name evidence="10" type="ORF">E3N88_42105</name>
</gene>
<organism evidence="10 11">
    <name type="scientific">Mikania micrantha</name>
    <name type="common">bitter vine</name>
    <dbReference type="NCBI Taxonomy" id="192012"/>
    <lineage>
        <taxon>Eukaryota</taxon>
        <taxon>Viridiplantae</taxon>
        <taxon>Streptophyta</taxon>
        <taxon>Embryophyta</taxon>
        <taxon>Tracheophyta</taxon>
        <taxon>Spermatophyta</taxon>
        <taxon>Magnoliopsida</taxon>
        <taxon>eudicotyledons</taxon>
        <taxon>Gunneridae</taxon>
        <taxon>Pentapetalae</taxon>
        <taxon>asterids</taxon>
        <taxon>campanulids</taxon>
        <taxon>Asterales</taxon>
        <taxon>Asteraceae</taxon>
        <taxon>Asteroideae</taxon>
        <taxon>Heliantheae alliance</taxon>
        <taxon>Eupatorieae</taxon>
        <taxon>Mikania</taxon>
    </lineage>
</organism>
<evidence type="ECO:0000313" key="11">
    <source>
        <dbReference type="Proteomes" id="UP000326396"/>
    </source>
</evidence>
<accession>A0A5N6LKY7</accession>
<comment type="subcellular location">
    <subcellularLocation>
        <location evidence="1">Nucleus</location>
    </subcellularLocation>
</comment>
<keyword evidence="4" id="KW-0862">Zinc</keyword>
<sequence>MEIDPPHESDGSTNGSKESELNFVSDNHSGVGLPYAPEDFPKPGDQWGWKVGKRVTCSGHFVDRYLYLPNRLYNEYKSAYPTSMSNSRGFASKAAVKRFLLEAYPEMDIKAFFASFTWKIPAGRVKGNTDFVTNCTPKFDPAGCKAGNINCSSLLETNNPDHSNIMPCDICCIEPLFCHDCCCILCSKMVNTAHGDHTFIKCESIVKEGLICGHICHVECGLRSFLAGTVGGTIGLDAEYYCRRCDAITDLIPHVKNLLRNCESISNGDKMKKILNICVIILRGSTKTSAKNLLHRVKSATAKLKEGNLREDIWKQEDISAVTTGEASRCETMEVETAEASPQIKFTNFDYRIESAELEQRVEKTLTSLKTSQETEYRIAEHVLTTQKNRLLDLYQELKTEKIKLAKCSPSTDPSLVHTVFKIMDQIKNEFEKISAMQGVSKGFGKTSKYVLKEHFGIQSDN</sequence>
<dbReference type="InterPro" id="IPR032881">
    <property type="entry name" value="Oberon-like_PHD"/>
</dbReference>
<keyword evidence="3" id="KW-0863">Zinc-finger</keyword>
<dbReference type="Proteomes" id="UP000326396">
    <property type="component" value="Unassembled WGS sequence"/>
</dbReference>
<dbReference type="InterPro" id="IPR055508">
    <property type="entry name" value="DUF7081"/>
</dbReference>
<dbReference type="GO" id="GO:0008270">
    <property type="term" value="F:zinc ion binding"/>
    <property type="evidence" value="ECO:0007669"/>
    <property type="project" value="UniProtKB-KW"/>
</dbReference>
<keyword evidence="2" id="KW-0479">Metal-binding</keyword>
<evidence type="ECO:0000256" key="4">
    <source>
        <dbReference type="ARBA" id="ARBA00022833"/>
    </source>
</evidence>
<dbReference type="Pfam" id="PF24590">
    <property type="entry name" value="DUF7615"/>
    <property type="match status" value="1"/>
</dbReference>
<dbReference type="AlphaFoldDB" id="A0A5N6LKY7"/>
<dbReference type="OrthoDB" id="1852608at2759"/>
<dbReference type="EMBL" id="SZYD01000306">
    <property type="protein sequence ID" value="KAD1950343.1"/>
    <property type="molecule type" value="Genomic_DNA"/>
</dbReference>
<dbReference type="PANTHER" id="PTHR33345">
    <property type="entry name" value="ADAPTER PROTEIN, PUTATIVE-RELATED"/>
    <property type="match status" value="1"/>
</dbReference>
<evidence type="ECO:0000259" key="7">
    <source>
        <dbReference type="Pfam" id="PF07227"/>
    </source>
</evidence>
<dbReference type="GO" id="GO:0005634">
    <property type="term" value="C:nucleus"/>
    <property type="evidence" value="ECO:0007669"/>
    <property type="project" value="UniProtKB-SubCell"/>
</dbReference>
<feature type="domain" description="Oberon-like PHD finger" evidence="7">
    <location>
        <begin position="147"/>
        <end position="277"/>
    </location>
</feature>
<evidence type="ECO:0000313" key="10">
    <source>
        <dbReference type="EMBL" id="KAD1950343.1"/>
    </source>
</evidence>
<protein>
    <submittedName>
        <fullName evidence="10">Uncharacterized protein</fullName>
    </submittedName>
</protein>
<keyword evidence="11" id="KW-1185">Reference proteome</keyword>
<comment type="caution">
    <text evidence="10">The sequence shown here is derived from an EMBL/GenBank/DDBJ whole genome shotgun (WGS) entry which is preliminary data.</text>
</comment>
<dbReference type="Pfam" id="PF07227">
    <property type="entry name" value="PHD_Oberon"/>
    <property type="match status" value="1"/>
</dbReference>
<evidence type="ECO:0000259" key="9">
    <source>
        <dbReference type="Pfam" id="PF24590"/>
    </source>
</evidence>
<evidence type="ECO:0000256" key="6">
    <source>
        <dbReference type="SAM" id="MobiDB-lite"/>
    </source>
</evidence>
<feature type="domain" description="DUF7081" evidence="8">
    <location>
        <begin position="24"/>
        <end position="122"/>
    </location>
</feature>
<evidence type="ECO:0000256" key="3">
    <source>
        <dbReference type="ARBA" id="ARBA00022771"/>
    </source>
</evidence>
<evidence type="ECO:0000256" key="5">
    <source>
        <dbReference type="ARBA" id="ARBA00023242"/>
    </source>
</evidence>
<evidence type="ECO:0000259" key="8">
    <source>
        <dbReference type="Pfam" id="PF23299"/>
    </source>
</evidence>
<evidence type="ECO:0000256" key="2">
    <source>
        <dbReference type="ARBA" id="ARBA00022723"/>
    </source>
</evidence>
<proteinExistence type="predicted"/>
<feature type="region of interest" description="Disordered" evidence="6">
    <location>
        <begin position="1"/>
        <end position="23"/>
    </location>
</feature>
<evidence type="ECO:0000256" key="1">
    <source>
        <dbReference type="ARBA" id="ARBA00004123"/>
    </source>
</evidence>
<feature type="domain" description="DUF7615" evidence="9">
    <location>
        <begin position="351"/>
        <end position="455"/>
    </location>
</feature>
<feature type="compositionally biased region" description="Polar residues" evidence="6">
    <location>
        <begin position="11"/>
        <end position="23"/>
    </location>
</feature>